<feature type="transmembrane region" description="Helical" evidence="6">
    <location>
        <begin position="239"/>
        <end position="259"/>
    </location>
</feature>
<evidence type="ECO:0000256" key="6">
    <source>
        <dbReference type="RuleBase" id="RU004379"/>
    </source>
</evidence>
<keyword evidence="3 6" id="KW-0812">Transmembrane</keyword>
<proteinExistence type="inferred from homology"/>
<sequence>MAFENSPFRQGNASGYGAPTGYAPSQVQVDQGLRAFMLGVYNNMIIGLGISGLVAIGINKLAVATSSADAVARIGSIPLTSFGRTLYATPLMWVIALAPLAFIFLFSFRMDRMSAATARTTFFAFAAVMGASLSTLLIRYTGASVVQVFFITAAAFGGLSLYGYTTTRSLSGIGSFLVMGLIGLVIASLVNIFLASSALQFAISVIGVLIFAGLTAYDTQKLKEMYIYGNFDGETAAKVSVFGALTLYLDFINMFQFLLSLMGNRNN</sequence>
<keyword evidence="5 6" id="KW-0472">Membrane</keyword>
<dbReference type="RefSeq" id="WP_048449455.1">
    <property type="nucleotide sequence ID" value="NZ_JBNNPJ010000061.1"/>
</dbReference>
<evidence type="ECO:0000256" key="4">
    <source>
        <dbReference type="ARBA" id="ARBA00022989"/>
    </source>
</evidence>
<dbReference type="GO" id="GO:0005886">
    <property type="term" value="C:plasma membrane"/>
    <property type="evidence" value="ECO:0007669"/>
    <property type="project" value="TreeGrafter"/>
</dbReference>
<feature type="transmembrane region" description="Helical" evidence="6">
    <location>
        <begin position="176"/>
        <end position="195"/>
    </location>
</feature>
<dbReference type="PANTHER" id="PTHR23291">
    <property type="entry name" value="BAX INHIBITOR-RELATED"/>
    <property type="match status" value="1"/>
</dbReference>
<evidence type="ECO:0000313" key="8">
    <source>
        <dbReference type="Proteomes" id="UP000036449"/>
    </source>
</evidence>
<feature type="transmembrane region" description="Helical" evidence="6">
    <location>
        <begin position="201"/>
        <end position="218"/>
    </location>
</feature>
<keyword evidence="4 6" id="KW-1133">Transmembrane helix</keyword>
<feature type="transmembrane region" description="Helical" evidence="6">
    <location>
        <begin position="86"/>
        <end position="108"/>
    </location>
</feature>
<name>A0A0J6TAJ1_9HYPH</name>
<dbReference type="OrthoDB" id="9793828at2"/>
<feature type="transmembrane region" description="Helical" evidence="6">
    <location>
        <begin position="120"/>
        <end position="138"/>
    </location>
</feature>
<evidence type="ECO:0000313" key="7">
    <source>
        <dbReference type="EMBL" id="KMO44320.1"/>
    </source>
</evidence>
<dbReference type="CDD" id="cd10432">
    <property type="entry name" value="BI-1-like_bacterial"/>
    <property type="match status" value="1"/>
</dbReference>
<feature type="transmembrane region" description="Helical" evidence="6">
    <location>
        <begin position="144"/>
        <end position="164"/>
    </location>
</feature>
<feature type="transmembrane region" description="Helical" evidence="6">
    <location>
        <begin position="35"/>
        <end position="58"/>
    </location>
</feature>
<reference evidence="7 8" key="1">
    <citation type="submission" date="2015-03" db="EMBL/GenBank/DDBJ databases">
        <title>Genome sequencing of Methylobacterium tarhaniae DSM 25844.</title>
        <authorList>
            <person name="Chaudhry V."/>
            <person name="Patil P.B."/>
        </authorList>
    </citation>
    <scope>NUCLEOTIDE SEQUENCE [LARGE SCALE GENOMIC DNA]</scope>
    <source>
        <strain evidence="7 8">DSM 25844</strain>
    </source>
</reference>
<dbReference type="PATRIC" id="fig|1187852.3.peg.2931"/>
<organism evidence="7 8">
    <name type="scientific">Methylobacterium tarhaniae</name>
    <dbReference type="NCBI Taxonomy" id="1187852"/>
    <lineage>
        <taxon>Bacteria</taxon>
        <taxon>Pseudomonadati</taxon>
        <taxon>Pseudomonadota</taxon>
        <taxon>Alphaproteobacteria</taxon>
        <taxon>Hyphomicrobiales</taxon>
        <taxon>Methylobacteriaceae</taxon>
        <taxon>Methylobacterium</taxon>
    </lineage>
</organism>
<dbReference type="AlphaFoldDB" id="A0A0J6TAJ1"/>
<gene>
    <name evidence="7" type="ORF">VQ03_03405</name>
</gene>
<dbReference type="Pfam" id="PF01027">
    <property type="entry name" value="Bax1-I"/>
    <property type="match status" value="1"/>
</dbReference>
<evidence type="ECO:0000256" key="2">
    <source>
        <dbReference type="ARBA" id="ARBA00010350"/>
    </source>
</evidence>
<comment type="caution">
    <text evidence="7">The sequence shown here is derived from an EMBL/GenBank/DDBJ whole genome shotgun (WGS) entry which is preliminary data.</text>
</comment>
<dbReference type="InterPro" id="IPR006214">
    <property type="entry name" value="Bax_inhibitor_1-related"/>
</dbReference>
<keyword evidence="8" id="KW-1185">Reference proteome</keyword>
<dbReference type="PANTHER" id="PTHR23291:SF50">
    <property type="entry name" value="PROTEIN LIFEGUARD 4"/>
    <property type="match status" value="1"/>
</dbReference>
<accession>A0A0J6TAJ1</accession>
<comment type="similarity">
    <text evidence="2 6">Belongs to the BI1 family.</text>
</comment>
<evidence type="ECO:0000256" key="3">
    <source>
        <dbReference type="ARBA" id="ARBA00022692"/>
    </source>
</evidence>
<comment type="subcellular location">
    <subcellularLocation>
        <location evidence="1">Membrane</location>
        <topology evidence="1">Multi-pass membrane protein</topology>
    </subcellularLocation>
</comment>
<dbReference type="EMBL" id="LABZ01000021">
    <property type="protein sequence ID" value="KMO44320.1"/>
    <property type="molecule type" value="Genomic_DNA"/>
</dbReference>
<protein>
    <submittedName>
        <fullName evidence="7">Membrane protein</fullName>
    </submittedName>
</protein>
<evidence type="ECO:0000256" key="1">
    <source>
        <dbReference type="ARBA" id="ARBA00004141"/>
    </source>
</evidence>
<dbReference type="Proteomes" id="UP000036449">
    <property type="component" value="Unassembled WGS sequence"/>
</dbReference>
<evidence type="ECO:0000256" key="5">
    <source>
        <dbReference type="ARBA" id="ARBA00023136"/>
    </source>
</evidence>